<dbReference type="EMBL" id="JAGRRH010000006">
    <property type="protein sequence ID" value="KAG7369352.1"/>
    <property type="molecule type" value="Genomic_DNA"/>
</dbReference>
<protein>
    <submittedName>
        <fullName evidence="4">Long-chain-fatty-acid-CoA ligase</fullName>
    </submittedName>
</protein>
<dbReference type="InterPro" id="IPR020845">
    <property type="entry name" value="AMP-binding_CS"/>
</dbReference>
<reference evidence="4" key="1">
    <citation type="journal article" date="2021" name="Sci. Rep.">
        <title>Diploid genomic architecture of Nitzschia inconspicua, an elite biomass production diatom.</title>
        <authorList>
            <person name="Oliver A."/>
            <person name="Podell S."/>
            <person name="Pinowska A."/>
            <person name="Traller J.C."/>
            <person name="Smith S.R."/>
            <person name="McClure R."/>
            <person name="Beliaev A."/>
            <person name="Bohutskyi P."/>
            <person name="Hill E.A."/>
            <person name="Rabines A."/>
            <person name="Zheng H."/>
            <person name="Allen L.Z."/>
            <person name="Kuo A."/>
            <person name="Grigoriev I.V."/>
            <person name="Allen A.E."/>
            <person name="Hazlebeck D."/>
            <person name="Allen E.E."/>
        </authorList>
    </citation>
    <scope>NUCLEOTIDE SEQUENCE</scope>
    <source>
        <strain evidence="4">Hildebrandi</strain>
    </source>
</reference>
<keyword evidence="2" id="KW-0732">Signal</keyword>
<dbReference type="InterPro" id="IPR000873">
    <property type="entry name" value="AMP-dep_synth/lig_dom"/>
</dbReference>
<evidence type="ECO:0000256" key="1">
    <source>
        <dbReference type="SAM" id="MobiDB-lite"/>
    </source>
</evidence>
<evidence type="ECO:0000313" key="6">
    <source>
        <dbReference type="Proteomes" id="UP000693970"/>
    </source>
</evidence>
<name>A0A9K3P8D8_9STRA</name>
<feature type="region of interest" description="Disordered" evidence="1">
    <location>
        <begin position="66"/>
        <end position="120"/>
    </location>
</feature>
<dbReference type="EMBL" id="JAGRRH010000069">
    <property type="protein sequence ID" value="KAG7337962.1"/>
    <property type="molecule type" value="Genomic_DNA"/>
</dbReference>
<feature type="signal peptide" evidence="2">
    <location>
        <begin position="1"/>
        <end position="20"/>
    </location>
</feature>
<sequence length="843" mass="91932">MKLSIAISAVCVLSFPYVSAFTTTTTTTNIDTQFVSTTNRKNSVVSSSTLFVATNEGTDIDKLETQQKQQLQKDASNGSSSSSMTPEDEAVLFGHDQLRDDRHPPFPLRHRKTDRSGNLLEDKSLPLNTLEHSTSNPLINKLHTMRESKLQSCPQLWQELALLNPNQVALIDEHLCDDQKIQLTFAQMNDIVDKAANVFQSLGIQRGQHVAILGENSARWLQVDHGIQRAGGASAVRGADAPLDELRYIYEHSDSAGIVVLQGPQLLKKLFQDATKNHPEIAKQTNSPIGLANDKYGPVKHVILMHREKWTNDDVKKFLDENNIGDNKFTLSFWDDLVQQATPIGSAAPKVTRNDLATIVYTSGTTGRPKGVMLTHGNLLHQTSHRLAPSKPYEETEPLPGETMVSLLPVWHITERSFEIWMLSRSCKVVYSSIRTFRNDMAKHQPEWLVLVPRVLEKIAAGVQDKFANGSLPVKVLSKLFTATGKARAVQGKLANGLAVGEAGTPSGLRQLASKAAVAGLAPLNFVGDKLVWSKVKAGFGGKLKTIISGGSSLAGSLEQFYETAGFNVIVGYGLTECAPLLSYRRLDGNLVTAGCCGKPCMDTEVRVVDPESKATAFSDRPPLPDGEVGVVIGRGPQIMKGYYKNPEATAKAIDEYGWFDTGDLGRINPATGDLILTGRAKDTIVLSNGENIEPQPLEDAILGGTDGLVEQVMLTGQDGRRLVAILVLSPTELANAGYLSKNEAEKLQKANEVVNDPKCEDCEAESKLLQDASTTLRKNTELQATLINAVKTSTSTGFARWEQVSTVYLTMEPFAMANGQLTQSYKVKRDSVLARYGDELPK</sequence>
<dbReference type="PANTHER" id="PTHR43813">
    <property type="entry name" value="ACYL-ACTIVATING ENZYME 16, CHLOROPLASTIC-RELATED"/>
    <property type="match status" value="1"/>
</dbReference>
<dbReference type="Pfam" id="PF00501">
    <property type="entry name" value="AMP-binding"/>
    <property type="match status" value="1"/>
</dbReference>
<dbReference type="AlphaFoldDB" id="A0A9K3P8D8"/>
<evidence type="ECO:0000256" key="2">
    <source>
        <dbReference type="SAM" id="SignalP"/>
    </source>
</evidence>
<dbReference type="PROSITE" id="PS00455">
    <property type="entry name" value="AMP_BINDING"/>
    <property type="match status" value="1"/>
</dbReference>
<reference evidence="4" key="2">
    <citation type="submission" date="2021-04" db="EMBL/GenBank/DDBJ databases">
        <authorList>
            <person name="Podell S."/>
        </authorList>
    </citation>
    <scope>NUCLEOTIDE SEQUENCE</scope>
    <source>
        <strain evidence="4">Hildebrandi</strain>
    </source>
</reference>
<feature type="domain" description="AMP-dependent synthetase/ligase" evidence="3">
    <location>
        <begin position="164"/>
        <end position="644"/>
    </location>
</feature>
<feature type="compositionally biased region" description="Polar residues" evidence="1">
    <location>
        <begin position="74"/>
        <end position="85"/>
    </location>
</feature>
<gene>
    <name evidence="4" type="ORF">IV203_011291</name>
    <name evidence="5" type="ORF">IV203_032095</name>
</gene>
<keyword evidence="6" id="KW-1185">Reference proteome</keyword>
<dbReference type="OrthoDB" id="1700726at2759"/>
<evidence type="ECO:0000313" key="4">
    <source>
        <dbReference type="EMBL" id="KAG7337962.1"/>
    </source>
</evidence>
<proteinExistence type="predicted"/>
<dbReference type="Proteomes" id="UP000693970">
    <property type="component" value="Unassembled WGS sequence"/>
</dbReference>
<evidence type="ECO:0000313" key="5">
    <source>
        <dbReference type="EMBL" id="KAG7369352.1"/>
    </source>
</evidence>
<accession>A0A9K3P8D8</accession>
<feature type="chain" id="PRO_5039844505" evidence="2">
    <location>
        <begin position="21"/>
        <end position="843"/>
    </location>
</feature>
<comment type="caution">
    <text evidence="4">The sequence shown here is derived from an EMBL/GenBank/DDBJ whole genome shotgun (WGS) entry which is preliminary data.</text>
</comment>
<dbReference type="Pfam" id="PF23562">
    <property type="entry name" value="AMP-binding_C_3"/>
    <property type="match status" value="1"/>
</dbReference>
<dbReference type="GO" id="GO:0016874">
    <property type="term" value="F:ligase activity"/>
    <property type="evidence" value="ECO:0007669"/>
    <property type="project" value="UniProtKB-KW"/>
</dbReference>
<evidence type="ECO:0000259" key="3">
    <source>
        <dbReference type="Pfam" id="PF00501"/>
    </source>
</evidence>
<keyword evidence="4" id="KW-0436">Ligase</keyword>
<dbReference type="InterPro" id="IPR052987">
    <property type="entry name" value="Chloroplast_AMP-bd_Enzymes"/>
</dbReference>
<dbReference type="PANTHER" id="PTHR43813:SF1">
    <property type="entry name" value="ACYL-ACTIVATING ENZYME 16, CHLOROPLASTIC-RELATED"/>
    <property type="match status" value="1"/>
</dbReference>
<organism evidence="4 6">
    <name type="scientific">Nitzschia inconspicua</name>
    <dbReference type="NCBI Taxonomy" id="303405"/>
    <lineage>
        <taxon>Eukaryota</taxon>
        <taxon>Sar</taxon>
        <taxon>Stramenopiles</taxon>
        <taxon>Ochrophyta</taxon>
        <taxon>Bacillariophyta</taxon>
        <taxon>Bacillariophyceae</taxon>
        <taxon>Bacillariophycidae</taxon>
        <taxon>Bacillariales</taxon>
        <taxon>Bacillariaceae</taxon>
        <taxon>Nitzschia</taxon>
    </lineage>
</organism>